<feature type="domain" description="Outer membrane lipoprotein BamD-like" evidence="4">
    <location>
        <begin position="33"/>
        <end position="218"/>
    </location>
</feature>
<keyword evidence="1" id="KW-0732">Signal</keyword>
<dbReference type="Proteomes" id="UP000316775">
    <property type="component" value="Unassembled WGS sequence"/>
</dbReference>
<keyword evidence="6" id="KW-1185">Reference proteome</keyword>
<dbReference type="AlphaFoldDB" id="A0A4Y4B1Y2"/>
<dbReference type="STRING" id="983.SAMN05443543_10324"/>
<evidence type="ECO:0000313" key="5">
    <source>
        <dbReference type="EMBL" id="GEC72904.1"/>
    </source>
</evidence>
<dbReference type="NCBIfam" id="TIGR03302">
    <property type="entry name" value="OM_YfiO"/>
    <property type="match status" value="1"/>
</dbReference>
<dbReference type="InterPro" id="IPR017689">
    <property type="entry name" value="BamD"/>
</dbReference>
<dbReference type="Gene3D" id="1.25.40.10">
    <property type="entry name" value="Tetratricopeptide repeat domain"/>
    <property type="match status" value="1"/>
</dbReference>
<dbReference type="OrthoDB" id="9770761at2"/>
<dbReference type="RefSeq" id="WP_073243111.1">
    <property type="nucleotide sequence ID" value="NZ_BJNP01000028.1"/>
</dbReference>
<comment type="caution">
    <text evidence="5">The sequence shown here is derived from an EMBL/GenBank/DDBJ whole genome shotgun (WGS) entry which is preliminary data.</text>
</comment>
<gene>
    <name evidence="5" type="primary">bamD</name>
    <name evidence="5" type="ORF">FFL01_24430</name>
</gene>
<dbReference type="PROSITE" id="PS51257">
    <property type="entry name" value="PROKAR_LIPOPROTEIN"/>
    <property type="match status" value="1"/>
</dbReference>
<dbReference type="Pfam" id="PF13525">
    <property type="entry name" value="YfiO"/>
    <property type="match status" value="1"/>
</dbReference>
<proteinExistence type="predicted"/>
<evidence type="ECO:0000256" key="3">
    <source>
        <dbReference type="ARBA" id="ARBA00023237"/>
    </source>
</evidence>
<evidence type="ECO:0000256" key="2">
    <source>
        <dbReference type="ARBA" id="ARBA00023136"/>
    </source>
</evidence>
<dbReference type="InterPro" id="IPR039565">
    <property type="entry name" value="BamD-like"/>
</dbReference>
<evidence type="ECO:0000256" key="1">
    <source>
        <dbReference type="ARBA" id="ARBA00022729"/>
    </source>
</evidence>
<evidence type="ECO:0000259" key="4">
    <source>
        <dbReference type="Pfam" id="PF13525"/>
    </source>
</evidence>
<accession>A0A4Y4B1Y2</accession>
<name>A0A4Y4B1Y2_9FLAO</name>
<dbReference type="InterPro" id="IPR011990">
    <property type="entry name" value="TPR-like_helical_dom_sf"/>
</dbReference>
<evidence type="ECO:0000313" key="6">
    <source>
        <dbReference type="Proteomes" id="UP000316775"/>
    </source>
</evidence>
<dbReference type="EMBL" id="BJNP01000028">
    <property type="protein sequence ID" value="GEC72904.1"/>
    <property type="molecule type" value="Genomic_DNA"/>
</dbReference>
<sequence length="264" mass="30404">MKKIVSLLLLIALFSSCNEYQKALKSENVAVKFAMADTLYAQGKYSRAIRLFEQIAPEYRGKPQAEKLFYMYAQSYYKTKQYYLAAYQFESFTSGYPKSAKIQEASFLGAKSYAILSPVYSLDQADTYKAIEKLQAFIDRFPNSEYLAEANGLTKLLSEKIEKKIYENAKTYNTISDYKSALVAFDNFIAEYPGTKFKEDALFYKFDSAYKLGINSVPAKMEDRLNVAKVSYQNLIKFDANTKYKEQAGEMYARVEQELQKYTK</sequence>
<dbReference type="SUPFAM" id="SSF48452">
    <property type="entry name" value="TPR-like"/>
    <property type="match status" value="1"/>
</dbReference>
<reference evidence="5 6" key="1">
    <citation type="submission" date="2019-06" db="EMBL/GenBank/DDBJ databases">
        <title>Whole genome shotgun sequence of Flavobacterium flevense NBRC 14960.</title>
        <authorList>
            <person name="Hosoyama A."/>
            <person name="Uohara A."/>
            <person name="Ohji S."/>
            <person name="Ichikawa N."/>
        </authorList>
    </citation>
    <scope>NUCLEOTIDE SEQUENCE [LARGE SCALE GENOMIC DNA]</scope>
    <source>
        <strain evidence="5 6">NBRC 14960</strain>
    </source>
</reference>
<protein>
    <submittedName>
        <fullName evidence="5">Outer membrane protein assembly factor BamD</fullName>
    </submittedName>
</protein>
<keyword evidence="2" id="KW-0472">Membrane</keyword>
<organism evidence="5 6">
    <name type="scientific">Flavobacterium flevense</name>
    <dbReference type="NCBI Taxonomy" id="983"/>
    <lineage>
        <taxon>Bacteria</taxon>
        <taxon>Pseudomonadati</taxon>
        <taxon>Bacteroidota</taxon>
        <taxon>Flavobacteriia</taxon>
        <taxon>Flavobacteriales</taxon>
        <taxon>Flavobacteriaceae</taxon>
        <taxon>Flavobacterium</taxon>
    </lineage>
</organism>
<keyword evidence="3" id="KW-0998">Cell outer membrane</keyword>